<reference evidence="2" key="1">
    <citation type="submission" date="2016-06" db="EMBL/GenBank/DDBJ databases">
        <authorList>
            <person name="Varghese N."/>
            <person name="Submissions Spin"/>
        </authorList>
    </citation>
    <scope>NUCLEOTIDE SEQUENCE [LARGE SCALE GENOMIC DNA]</scope>
    <source>
        <strain evidence="2">DSM 44100</strain>
    </source>
</reference>
<organism evidence="1 2">
    <name type="scientific">Micromonospora matsumotoense</name>
    <dbReference type="NCBI Taxonomy" id="121616"/>
    <lineage>
        <taxon>Bacteria</taxon>
        <taxon>Bacillati</taxon>
        <taxon>Actinomycetota</taxon>
        <taxon>Actinomycetes</taxon>
        <taxon>Micromonosporales</taxon>
        <taxon>Micromonosporaceae</taxon>
        <taxon>Micromonospora</taxon>
    </lineage>
</organism>
<keyword evidence="2" id="KW-1185">Reference proteome</keyword>
<sequence>MTGVIPGRHTPLPPTWLCRVDAHPWPCGEAKLALLAKYADNRPRLLTLLAGWKAEAEDHLASLDSGRPVDVTDRFLTWARPPTD</sequence>
<protein>
    <submittedName>
        <fullName evidence="1">Uncharacterized protein</fullName>
    </submittedName>
</protein>
<accession>A0A1C4W3Y9</accession>
<evidence type="ECO:0000313" key="1">
    <source>
        <dbReference type="EMBL" id="SCE90966.1"/>
    </source>
</evidence>
<dbReference type="AlphaFoldDB" id="A0A1C4W3Y9"/>
<evidence type="ECO:0000313" key="2">
    <source>
        <dbReference type="Proteomes" id="UP000198797"/>
    </source>
</evidence>
<dbReference type="RefSeq" id="WP_245722359.1">
    <property type="nucleotide sequence ID" value="NZ_FMCU01000003.1"/>
</dbReference>
<dbReference type="EMBL" id="FMCU01000003">
    <property type="protein sequence ID" value="SCE90966.1"/>
    <property type="molecule type" value="Genomic_DNA"/>
</dbReference>
<proteinExistence type="predicted"/>
<gene>
    <name evidence="1" type="ORF">GA0070216_10376</name>
</gene>
<name>A0A1C4W3Y9_9ACTN</name>
<dbReference type="Proteomes" id="UP000198797">
    <property type="component" value="Unassembled WGS sequence"/>
</dbReference>
<dbReference type="STRING" id="121616.GA0070216_10376"/>